<evidence type="ECO:0000313" key="3">
    <source>
        <dbReference type="Proteomes" id="UP000612349"/>
    </source>
</evidence>
<dbReference type="RefSeq" id="WP_082922387.1">
    <property type="nucleotide sequence ID" value="NZ_BMIP01000004.1"/>
</dbReference>
<evidence type="ECO:0008006" key="4">
    <source>
        <dbReference type="Google" id="ProtNLM"/>
    </source>
</evidence>
<keyword evidence="1" id="KW-0732">Signal</keyword>
<sequence>MARAMVSLAAGCACLAVLPSALAAVSGAITSADDSRRSVSISAGSELSTFTPASANPRLLASLEAARNAAGGDAGMFRFTPAGIEKAGNRAVTVAVRVDAGEAHAVSMRKVLSGGEPGLGISGVAPVAYNLGLARGYQSFAQNAKIAPVEKNITSNAGLLPEGVREIDAPDLTRFTPAKKVGDSRFGTLVELDEGDVPGRAPRTFGDGEQSVDVAGSYRVTGNFKVTAGVRYSAERNRLGPVSDAQQDNQSVYVGTRFRF</sequence>
<gene>
    <name evidence="2" type="ORF">GCM10010990_21370</name>
</gene>
<reference evidence="2" key="2">
    <citation type="submission" date="2020-09" db="EMBL/GenBank/DDBJ databases">
        <authorList>
            <person name="Sun Q."/>
            <person name="Zhou Y."/>
        </authorList>
    </citation>
    <scope>NUCLEOTIDE SEQUENCE</scope>
    <source>
        <strain evidence="2">CGMCC 1.15360</strain>
    </source>
</reference>
<evidence type="ECO:0000313" key="2">
    <source>
        <dbReference type="EMBL" id="GGD71579.1"/>
    </source>
</evidence>
<dbReference type="OrthoDB" id="8479273at2"/>
<name>A0A916Z1J4_9SPHN</name>
<feature type="signal peptide" evidence="1">
    <location>
        <begin position="1"/>
        <end position="23"/>
    </location>
</feature>
<dbReference type="EMBL" id="BMIP01000004">
    <property type="protein sequence ID" value="GGD71579.1"/>
    <property type="molecule type" value="Genomic_DNA"/>
</dbReference>
<dbReference type="Proteomes" id="UP000612349">
    <property type="component" value="Unassembled WGS sequence"/>
</dbReference>
<reference evidence="2" key="1">
    <citation type="journal article" date="2014" name="Int. J. Syst. Evol. Microbiol.">
        <title>Complete genome sequence of Corynebacterium casei LMG S-19264T (=DSM 44701T), isolated from a smear-ripened cheese.</title>
        <authorList>
            <consortium name="US DOE Joint Genome Institute (JGI-PGF)"/>
            <person name="Walter F."/>
            <person name="Albersmeier A."/>
            <person name="Kalinowski J."/>
            <person name="Ruckert C."/>
        </authorList>
    </citation>
    <scope>NUCLEOTIDE SEQUENCE</scope>
    <source>
        <strain evidence="2">CGMCC 1.15360</strain>
    </source>
</reference>
<dbReference type="AlphaFoldDB" id="A0A916Z1J4"/>
<comment type="caution">
    <text evidence="2">The sequence shown here is derived from an EMBL/GenBank/DDBJ whole genome shotgun (WGS) entry which is preliminary data.</text>
</comment>
<organism evidence="2 3">
    <name type="scientific">Croceicoccus mobilis</name>
    <dbReference type="NCBI Taxonomy" id="1703339"/>
    <lineage>
        <taxon>Bacteria</taxon>
        <taxon>Pseudomonadati</taxon>
        <taxon>Pseudomonadota</taxon>
        <taxon>Alphaproteobacteria</taxon>
        <taxon>Sphingomonadales</taxon>
        <taxon>Erythrobacteraceae</taxon>
        <taxon>Croceicoccus</taxon>
    </lineage>
</organism>
<evidence type="ECO:0000256" key="1">
    <source>
        <dbReference type="SAM" id="SignalP"/>
    </source>
</evidence>
<keyword evidence="3" id="KW-1185">Reference proteome</keyword>
<accession>A0A916Z1J4</accession>
<feature type="chain" id="PRO_5037203102" description="Porin domain-containing protein" evidence="1">
    <location>
        <begin position="24"/>
        <end position="260"/>
    </location>
</feature>
<proteinExistence type="predicted"/>
<protein>
    <recommendedName>
        <fullName evidence="4">Porin domain-containing protein</fullName>
    </recommendedName>
</protein>